<feature type="compositionally biased region" description="Basic and acidic residues" evidence="2">
    <location>
        <begin position="2355"/>
        <end position="2369"/>
    </location>
</feature>
<feature type="region of interest" description="Disordered" evidence="2">
    <location>
        <begin position="2332"/>
        <end position="2454"/>
    </location>
</feature>
<gene>
    <name evidence="4" type="ORF">Tci_004681</name>
</gene>
<feature type="region of interest" description="Disordered" evidence="2">
    <location>
        <begin position="1325"/>
        <end position="1344"/>
    </location>
</feature>
<dbReference type="PANTHER" id="PTHR11439">
    <property type="entry name" value="GAG-POL-RELATED RETROTRANSPOSON"/>
    <property type="match status" value="1"/>
</dbReference>
<dbReference type="GO" id="GO:0003676">
    <property type="term" value="F:nucleic acid binding"/>
    <property type="evidence" value="ECO:0007669"/>
    <property type="project" value="InterPro"/>
</dbReference>
<feature type="compositionally biased region" description="Basic and acidic residues" evidence="2">
    <location>
        <begin position="2083"/>
        <end position="2093"/>
    </location>
</feature>
<proteinExistence type="predicted"/>
<dbReference type="InterPro" id="IPR057670">
    <property type="entry name" value="SH3_retrovirus"/>
</dbReference>
<feature type="region of interest" description="Disordered" evidence="2">
    <location>
        <begin position="2053"/>
        <end position="2133"/>
    </location>
</feature>
<accession>A0A6L2J6M5</accession>
<reference evidence="4" key="1">
    <citation type="journal article" date="2019" name="Sci. Rep.">
        <title>Draft genome of Tanacetum cinerariifolium, the natural source of mosquito coil.</title>
        <authorList>
            <person name="Yamashiro T."/>
            <person name="Shiraishi A."/>
            <person name="Satake H."/>
            <person name="Nakayama K."/>
        </authorList>
    </citation>
    <scope>NUCLEOTIDE SEQUENCE</scope>
</reference>
<feature type="compositionally biased region" description="Basic and acidic residues" evidence="2">
    <location>
        <begin position="2332"/>
        <end position="2342"/>
    </location>
</feature>
<dbReference type="InterPro" id="IPR043502">
    <property type="entry name" value="DNA/RNA_pol_sf"/>
</dbReference>
<evidence type="ECO:0000313" key="4">
    <source>
        <dbReference type="EMBL" id="GEU32703.1"/>
    </source>
</evidence>
<organism evidence="4">
    <name type="scientific">Tanacetum cinerariifolium</name>
    <name type="common">Dalmatian daisy</name>
    <name type="synonym">Chrysanthemum cinerariifolium</name>
    <dbReference type="NCBI Taxonomy" id="118510"/>
    <lineage>
        <taxon>Eukaryota</taxon>
        <taxon>Viridiplantae</taxon>
        <taxon>Streptophyta</taxon>
        <taxon>Embryophyta</taxon>
        <taxon>Tracheophyta</taxon>
        <taxon>Spermatophyta</taxon>
        <taxon>Magnoliopsida</taxon>
        <taxon>eudicotyledons</taxon>
        <taxon>Gunneridae</taxon>
        <taxon>Pentapetalae</taxon>
        <taxon>asterids</taxon>
        <taxon>campanulids</taxon>
        <taxon>Asterales</taxon>
        <taxon>Asteraceae</taxon>
        <taxon>Asteroideae</taxon>
        <taxon>Anthemideae</taxon>
        <taxon>Anthemidinae</taxon>
        <taxon>Tanacetum</taxon>
    </lineage>
</organism>
<dbReference type="InterPro" id="IPR012337">
    <property type="entry name" value="RNaseH-like_sf"/>
</dbReference>
<feature type="domain" description="Integrase catalytic" evidence="3">
    <location>
        <begin position="1153"/>
        <end position="1247"/>
    </location>
</feature>
<dbReference type="PANTHER" id="PTHR11439:SF495">
    <property type="entry name" value="REVERSE TRANSCRIPTASE, RNA-DEPENDENT DNA POLYMERASE-RELATED"/>
    <property type="match status" value="1"/>
</dbReference>
<evidence type="ECO:0000259" key="3">
    <source>
        <dbReference type="PROSITE" id="PS50994"/>
    </source>
</evidence>
<name>A0A6L2J6M5_TANCI</name>
<dbReference type="CDD" id="cd09272">
    <property type="entry name" value="RNase_HI_RT_Ty1"/>
    <property type="match status" value="1"/>
</dbReference>
<dbReference type="InterPro" id="IPR001584">
    <property type="entry name" value="Integrase_cat-core"/>
</dbReference>
<feature type="compositionally biased region" description="Polar residues" evidence="2">
    <location>
        <begin position="1269"/>
        <end position="1300"/>
    </location>
</feature>
<dbReference type="EMBL" id="BKCJ010000383">
    <property type="protein sequence ID" value="GEU32703.1"/>
    <property type="molecule type" value="Genomic_DNA"/>
</dbReference>
<feature type="compositionally biased region" description="Basic and acidic residues" evidence="2">
    <location>
        <begin position="2114"/>
        <end position="2125"/>
    </location>
</feature>
<dbReference type="Pfam" id="PF25597">
    <property type="entry name" value="SH3_retrovirus"/>
    <property type="match status" value="1"/>
</dbReference>
<feature type="compositionally biased region" description="Polar residues" evidence="2">
    <location>
        <begin position="1331"/>
        <end position="1344"/>
    </location>
</feature>
<protein>
    <submittedName>
        <fullName evidence="4">Retrovirus-related Pol polyprotein from transposon TNT 1-94</fullName>
    </submittedName>
</protein>
<feature type="coiled-coil region" evidence="1">
    <location>
        <begin position="428"/>
        <end position="465"/>
    </location>
</feature>
<dbReference type="PROSITE" id="PS50994">
    <property type="entry name" value="INTEGRASE"/>
    <property type="match status" value="1"/>
</dbReference>
<keyword evidence="1" id="KW-0175">Coiled coil</keyword>
<evidence type="ECO:0000256" key="1">
    <source>
        <dbReference type="SAM" id="Coils"/>
    </source>
</evidence>
<sequence length="2454" mass="279531">MATLADKAILSGADNRPPMLEKDMYDSWKSIMELYMLNRQHGRMILELVENGPLLWPTVEENGAARPKKYSELSATKAIQADCDERIQLLMQGTSLTKQERECKLYDEFDKFAYKKGESLRDFYLRFSLLLNDMNIYNMKLEQFQVNTKFLNTLPPEQSKFMTDVKLVRDLHTTNVDQLHAYLGQHEYHANEYASQAQSSTPLSITYPLNDFQSYAHYNVYNPSSSIPQVKYAPSFHQQSDFFQPDIGLVVPVFQKGDDLIDAINHMMSFLTTVFTLRYPLTNNQLRNSFNPRQQATINNGRVTIQPIQGRQNSLTVGMSRQYTSGTSGTNSGKQRAIVCYNYLGIAETQSTLYVITNNAAYQADDLDAYNSDCIEINSAKIALMANLSHYGSDNLAENLSSPAQQDDLILSVIEQLKTQVVNCTKINQDNKNVNEILTDELERYKDQKEESRNIDRELALEKQDFETRFVPQTELPTEQVFWSHNSGNSEEPNLSTSTTIVEVPKELPKVSMVNSSLKKLKFHLASFDMVVKERTTATAITEGTWGFEHTKACFRDEIIPFVKALKELFNSFDQFLIDELTKVQNVFNQMEQAVEQHYVEKNKFQDKMKDSQEKDTFITKLKERIQSLSGNLKEEKIKRELEEIETINIELDHRVTKLVTENEHLKHTYKKLYDSIKSSPLKDTLIKLKGKAVVNEAVTLHSIDPELLKIDVTPFAPKLRNNRTTHYDYLKHTQEETDTLREIVKNERFLNPLNTSLDYVCKYTKRIQKLLIILKQTCPGINDLGVNLLTSASGSQAQGNIKKDKIQQTLSKAKKNKLEDHPRNVRPSFHNKKSVVNAKVISSVPNSKLNVSSDLKCVTCNGCWFSDNHDSCVLEFINSVNACVKSKSAKKPVNKKIWQPIGKMFTTIGYKWRPIGRTFTLVGNVCPLTRITTTAIVPLRKPIPIESNTSKPVVTLVYLRKSKASKKTVPISNSKINKSLVANKKEPNKSWGSTISNVPSSSTVECMLSKLFSVKFKNDHVTKIMGYGDYKIGNDIILRVYFMEGLVHNLFSVGQFCDSDLEVAFCQHTCIIRNLDGVDLLIGSRGNNLYTLSLEDMMASSPIYTNQEKLYLLHMDLCGPMRVASVNGKKYILVIVDDYFRFTWVKCLKSKDEAPDFIIKFLKMIQVRLKVGIPHETSVARSPQQNGVIKRCNRTLIEAARTMLIYAQASLFLWEEAVATAWKLQPKADIRIFIGYAPTKKAFWIYNRRTRRIVETIHVDFDELTTMASEQSSSGPALNEMTPATISSGLMPKPSSSTPYIPPSRNDWDLLFQLLFDELLTPPPIDQDVPSPSKSQTTPETQSLVIPQDVKEDIYDIKVAHMGNDPLFVEPKTYKDALTQSCWTEAMQEELNEFEQLEVWELVPRPDKVMVITLKWIYKVKLDERGGILKNKARLVARGYRQEEGIDFEESFAPVARLEAIRIFLAYAAHKNMVVYQMEVKTTFLNGNLWEEVYVSQSDGFVDKDNPDLVYKLKKALYGLKQAPRVWYDMLSSFLISQDFSKGSVDPTLFIRRNGTDLLLVQIYVDDIIFAASTPKLCDIFAKLMCSKFKMSMMGKISFFLGLQISQSPRGIFINQSKYAFESLKKYGFESCDPVDTLMVEKFKLDEDKEGKAVDPSHYRVALTAFAYVGHAGCQDTRRSTSGSLQFLGERLISWSSKRQKSAAISNTKAEYIALSGCCDQVLWMRSQLTDYSLGFNKIIMYCDNKSAIALCCNNVQHCRSKHIDIRYHFIKKQIENGLIEVYFVNTEYQLADLFTKSLGRDRIEFLINKLGMRSFTPETLKQLTDEVDELRIGRNNFRLQSDISSMESILQLVYDVLRQTPFFKTFLVTADVPEIYMQEFWATTMVHHHFIRHSGEIRRLTDVEHKDTKKSNELYYPMFTKVIIHYFMSKDPSMPRRNKVNWYYDRDDQMFTTIKLVSRHQNTQQFGAMLPIELPNADIRNSEAYKEYYAVATGATPPKTKASKRLFIFAKGNQPAKASKAKSLTALSEVAITEAEQLKLATKRSLQQIHISQASGSSADEGTGTIPGVPDVPTEESDEEISWKSKETRDEESFDPIPKTPENMDDEGNGEENLRLNVGREEGQDKEDDEDELYRDVNINPEGRGTTSQMDVQAPTTVAPLPLSTPNVTPLTIATITTVQQAPTPPTTAPSTLQQNLPNFGSLFGFDHRLKTLEDNFFEFVQTNQFVGSSDRLLDEAQADNEEFLKNLDENIQKIIKEQVKEQVKTSYVVAANLSEMELKKILIEKMEGKKSIHRSNKQRNLYKALIEAYESDKIILDTYGDTVTLKRRRDDDADKDKEPSAGSDRGSKRRREGKEPKSASAPKEKATMSAGKSTQGSKSRQTSTSESAIAEEPMQTTQEMEEPSHLEFKTGADDQPIAEPSQHPEWFSQQKKPPTPYLDWNKTLPATLESI</sequence>
<dbReference type="InterPro" id="IPR036397">
    <property type="entry name" value="RNaseH_sf"/>
</dbReference>
<dbReference type="SUPFAM" id="SSF53098">
    <property type="entry name" value="Ribonuclease H-like"/>
    <property type="match status" value="1"/>
</dbReference>
<feature type="compositionally biased region" description="Basic and acidic residues" evidence="2">
    <location>
        <begin position="2405"/>
        <end position="2415"/>
    </location>
</feature>
<feature type="compositionally biased region" description="Polar residues" evidence="2">
    <location>
        <begin position="2053"/>
        <end position="2062"/>
    </location>
</feature>
<feature type="compositionally biased region" description="Polar residues" evidence="2">
    <location>
        <begin position="2373"/>
        <end position="2390"/>
    </location>
</feature>
<evidence type="ECO:0000256" key="2">
    <source>
        <dbReference type="SAM" id="MobiDB-lite"/>
    </source>
</evidence>
<feature type="region of interest" description="Disordered" evidence="2">
    <location>
        <begin position="1269"/>
        <end position="1302"/>
    </location>
</feature>
<dbReference type="GO" id="GO:0015074">
    <property type="term" value="P:DNA integration"/>
    <property type="evidence" value="ECO:0007669"/>
    <property type="project" value="InterPro"/>
</dbReference>
<dbReference type="InterPro" id="IPR013103">
    <property type="entry name" value="RVT_2"/>
</dbReference>
<comment type="caution">
    <text evidence="4">The sequence shown here is derived from an EMBL/GenBank/DDBJ whole genome shotgun (WGS) entry which is preliminary data.</text>
</comment>
<dbReference type="Pfam" id="PF07727">
    <property type="entry name" value="RVT_2"/>
    <property type="match status" value="1"/>
</dbReference>
<dbReference type="SUPFAM" id="SSF56672">
    <property type="entry name" value="DNA/RNA polymerases"/>
    <property type="match status" value="1"/>
</dbReference>
<dbReference type="Gene3D" id="3.30.420.10">
    <property type="entry name" value="Ribonuclease H-like superfamily/Ribonuclease H"/>
    <property type="match status" value="2"/>
</dbReference>